<dbReference type="Proteomes" id="UP000252254">
    <property type="component" value="Unassembled WGS sequence"/>
</dbReference>
<evidence type="ECO:0000313" key="3">
    <source>
        <dbReference type="EMBL" id="RBP01812.1"/>
    </source>
</evidence>
<reference evidence="3 4" key="1">
    <citation type="submission" date="2018-06" db="EMBL/GenBank/DDBJ databases">
        <title>Genomic Encyclopedia of Type Strains, Phase IV (KMG-IV): sequencing the most valuable type-strain genomes for metagenomic binning, comparative biology and taxonomic classification.</title>
        <authorList>
            <person name="Goeker M."/>
        </authorList>
    </citation>
    <scope>NUCLEOTIDE SEQUENCE [LARGE SCALE GENOMIC DNA]</scope>
    <source>
        <strain evidence="3 4">DSM 15140</strain>
    </source>
</reference>
<proteinExistence type="inferred from homology"/>
<evidence type="ECO:0000259" key="2">
    <source>
        <dbReference type="Pfam" id="PF02481"/>
    </source>
</evidence>
<protein>
    <submittedName>
        <fullName evidence="3">DNA processing protein</fullName>
    </submittedName>
</protein>
<gene>
    <name evidence="3" type="ORF">DES48_101556</name>
</gene>
<evidence type="ECO:0000313" key="4">
    <source>
        <dbReference type="Proteomes" id="UP000252254"/>
    </source>
</evidence>
<dbReference type="GO" id="GO:0009294">
    <property type="term" value="P:DNA-mediated transformation"/>
    <property type="evidence" value="ECO:0007669"/>
    <property type="project" value="InterPro"/>
</dbReference>
<feature type="domain" description="Smf/DprA SLOG" evidence="2">
    <location>
        <begin position="81"/>
        <end position="290"/>
    </location>
</feature>
<dbReference type="NCBIfam" id="TIGR00732">
    <property type="entry name" value="dprA"/>
    <property type="match status" value="1"/>
</dbReference>
<sequence>MQDKQARHRLLHLYRCRSVSRTIIRHLLTQDPSLTYLYDYSSNQLQELLHLSIERANLLYYDLHDNHLIKQVNMDFKNYHIWTIIDENYPTSLRQIPDPPLVLYGLGDPSFIHYQPSLSVVGTRQPSREAKKKMYTILAPLITEKWLFVSGMALGIDGYAHRLATYYDGKTIAVLGSGLASVYPKQHLELFHQLVTSHLVISEYLPETPPKRYHFPERNRIISGLSFGTIVIEAKEKSGSLITVDQALEQGREVYAIPGSPWLEQTKGCHKMIQDGAKLVQHPEDLLQDWNESQKSWLLI</sequence>
<dbReference type="STRING" id="200904.GCA_900168775_01555"/>
<comment type="caution">
    <text evidence="3">The sequence shown here is derived from an EMBL/GenBank/DDBJ whole genome shotgun (WGS) entry which is preliminary data.</text>
</comment>
<evidence type="ECO:0000256" key="1">
    <source>
        <dbReference type="ARBA" id="ARBA00006525"/>
    </source>
</evidence>
<dbReference type="SUPFAM" id="SSF102405">
    <property type="entry name" value="MCP/YpsA-like"/>
    <property type="match status" value="1"/>
</dbReference>
<dbReference type="InterPro" id="IPR003488">
    <property type="entry name" value="DprA"/>
</dbReference>
<dbReference type="AlphaFoldDB" id="A0A366EHD0"/>
<dbReference type="OrthoDB" id="9785707at2"/>
<dbReference type="InterPro" id="IPR057666">
    <property type="entry name" value="DrpA_SLOG"/>
</dbReference>
<organism evidence="3 4">
    <name type="scientific">Paraliobacillus ryukyuensis</name>
    <dbReference type="NCBI Taxonomy" id="200904"/>
    <lineage>
        <taxon>Bacteria</taxon>
        <taxon>Bacillati</taxon>
        <taxon>Bacillota</taxon>
        <taxon>Bacilli</taxon>
        <taxon>Bacillales</taxon>
        <taxon>Bacillaceae</taxon>
        <taxon>Paraliobacillus</taxon>
    </lineage>
</organism>
<dbReference type="EMBL" id="QNRI01000001">
    <property type="protein sequence ID" value="RBP01812.1"/>
    <property type="molecule type" value="Genomic_DNA"/>
</dbReference>
<dbReference type="Gene3D" id="3.40.50.450">
    <property type="match status" value="1"/>
</dbReference>
<dbReference type="RefSeq" id="WP_113866636.1">
    <property type="nucleotide sequence ID" value="NZ_BAABQN010000001.1"/>
</dbReference>
<dbReference type="PANTHER" id="PTHR43022:SF1">
    <property type="entry name" value="PROTEIN SMF"/>
    <property type="match status" value="1"/>
</dbReference>
<accession>A0A366EHD0</accession>
<dbReference type="Pfam" id="PF02481">
    <property type="entry name" value="DNA_processg_A"/>
    <property type="match status" value="1"/>
</dbReference>
<comment type="similarity">
    <text evidence="1">Belongs to the DprA/Smf family.</text>
</comment>
<dbReference type="PANTHER" id="PTHR43022">
    <property type="entry name" value="PROTEIN SMF"/>
    <property type="match status" value="1"/>
</dbReference>
<name>A0A366EHD0_9BACI</name>
<keyword evidence="4" id="KW-1185">Reference proteome</keyword>